<name>A0A4S3KL14_9GAMM</name>
<dbReference type="InterPro" id="IPR051164">
    <property type="entry name" value="NmrA-like_oxidored"/>
</dbReference>
<keyword evidence="1" id="KW-0521">NADP</keyword>
<dbReference type="InterPro" id="IPR016040">
    <property type="entry name" value="NAD(P)-bd_dom"/>
</dbReference>
<proteinExistence type="predicted"/>
<keyword evidence="4" id="KW-1185">Reference proteome</keyword>
<reference evidence="3 4" key="1">
    <citation type="submission" date="2017-02" db="EMBL/GenBank/DDBJ databases">
        <title>Whole genome sequencing of Rhodanobacter lindaniclasticus DSM 17932.</title>
        <authorList>
            <person name="Kumar S."/>
            <person name="Patil P."/>
            <person name="Patil P.B."/>
        </authorList>
    </citation>
    <scope>NUCLEOTIDE SEQUENCE [LARGE SCALE GENOMIC DNA]</scope>
    <source>
        <strain evidence="3 4">DSM 17932</strain>
    </source>
</reference>
<organism evidence="3 4">
    <name type="scientific">Rhodanobacter lindaniclasticus</name>
    <dbReference type="NCBI Taxonomy" id="75310"/>
    <lineage>
        <taxon>Bacteria</taxon>
        <taxon>Pseudomonadati</taxon>
        <taxon>Pseudomonadota</taxon>
        <taxon>Gammaproteobacteria</taxon>
        <taxon>Lysobacterales</taxon>
        <taxon>Rhodanobacteraceae</taxon>
        <taxon>Rhodanobacter</taxon>
    </lineage>
</organism>
<gene>
    <name evidence="3" type="ORF">B1991_02345</name>
</gene>
<comment type="caution">
    <text evidence="3">The sequence shown here is derived from an EMBL/GenBank/DDBJ whole genome shotgun (WGS) entry which is preliminary data.</text>
</comment>
<dbReference type="RefSeq" id="WP_136257107.1">
    <property type="nucleotide sequence ID" value="NZ_MWIO01000008.1"/>
</dbReference>
<sequence>MKIIVIGGTGLIGSKVVERLRKHGHEVIAAAPSSGVNTITGEGLDAAMSGVHTVIDLANSPSFEDRAVLDFFETSGRNLFAAEHKAGVQHHVALSVVGTGRPAFSTSGYIRAKMAQEALVRASGIPCTIVRSTQFFEFLNGIANEGAGDREIHLSTGLMQPIASDDVADAVTDYARGKPRNDVVEIAGPDKAPLAEWVQRFLAAIGDPRQVVADPAAPYFGARLEQDTLLPTDAARIGKLDFHAWLSRSAYADRLAVAPGATTGHAAAH</sequence>
<feature type="domain" description="NAD(P)-binding" evidence="2">
    <location>
        <begin position="7"/>
        <end position="173"/>
    </location>
</feature>
<dbReference type="PANTHER" id="PTHR42748:SF3">
    <property type="entry name" value="BLL4366 PROTEIN"/>
    <property type="match status" value="1"/>
</dbReference>
<dbReference type="Pfam" id="PF13460">
    <property type="entry name" value="NAD_binding_10"/>
    <property type="match status" value="1"/>
</dbReference>
<evidence type="ECO:0000256" key="1">
    <source>
        <dbReference type="ARBA" id="ARBA00022857"/>
    </source>
</evidence>
<dbReference type="SUPFAM" id="SSF51735">
    <property type="entry name" value="NAD(P)-binding Rossmann-fold domains"/>
    <property type="match status" value="1"/>
</dbReference>
<dbReference type="OrthoDB" id="9771302at2"/>
<protein>
    <submittedName>
        <fullName evidence="3">NmrA family transcriptional regulator</fullName>
    </submittedName>
</protein>
<dbReference type="Proteomes" id="UP000306317">
    <property type="component" value="Unassembled WGS sequence"/>
</dbReference>
<accession>A0A4S3KL14</accession>
<dbReference type="PANTHER" id="PTHR42748">
    <property type="entry name" value="NITROGEN METABOLITE REPRESSION PROTEIN NMRA FAMILY MEMBER"/>
    <property type="match status" value="1"/>
</dbReference>
<dbReference type="AlphaFoldDB" id="A0A4S3KL14"/>
<dbReference type="Gene3D" id="3.40.50.720">
    <property type="entry name" value="NAD(P)-binding Rossmann-like Domain"/>
    <property type="match status" value="1"/>
</dbReference>
<dbReference type="EMBL" id="MWIO01000008">
    <property type="protein sequence ID" value="THD09527.1"/>
    <property type="molecule type" value="Genomic_DNA"/>
</dbReference>
<evidence type="ECO:0000313" key="3">
    <source>
        <dbReference type="EMBL" id="THD09527.1"/>
    </source>
</evidence>
<evidence type="ECO:0000313" key="4">
    <source>
        <dbReference type="Proteomes" id="UP000306317"/>
    </source>
</evidence>
<dbReference type="InterPro" id="IPR036291">
    <property type="entry name" value="NAD(P)-bd_dom_sf"/>
</dbReference>
<evidence type="ECO:0000259" key="2">
    <source>
        <dbReference type="Pfam" id="PF13460"/>
    </source>
</evidence>